<gene>
    <name evidence="1" type="ORF">CHM34_05560</name>
</gene>
<dbReference type="Proteomes" id="UP000215459">
    <property type="component" value="Unassembled WGS sequence"/>
</dbReference>
<proteinExistence type="predicted"/>
<name>A0A235B9P9_9BACL</name>
<accession>A0A235B9P9</accession>
<organism evidence="1 2">
    <name type="scientific">Paludifilum halophilum</name>
    <dbReference type="NCBI Taxonomy" id="1642702"/>
    <lineage>
        <taxon>Bacteria</taxon>
        <taxon>Bacillati</taxon>
        <taxon>Bacillota</taxon>
        <taxon>Bacilli</taxon>
        <taxon>Bacillales</taxon>
        <taxon>Thermoactinomycetaceae</taxon>
        <taxon>Paludifilum</taxon>
    </lineage>
</organism>
<evidence type="ECO:0000313" key="1">
    <source>
        <dbReference type="EMBL" id="OYD08315.1"/>
    </source>
</evidence>
<sequence length="218" mass="26228">MSALPLALTELEQDEVFPSLSANQISSYLDESIRFGRESAEGYAYDGNLTRWMDRMIHAGVRIRFADRKNGNHTEWVRAQYRRKPPSIYIYRFSLEQLKQFFHRSGYRVSENDLIALHLFHEWFHHLEYSRLGRTDLQLPKAVKKRWGPLTLKQPLPRLREIAAHAFTQKAMDLPWFPLWLDHLLLLSEQGWSKTRIREHFHQIKNRYRQIMEPEERR</sequence>
<keyword evidence="2" id="KW-1185">Reference proteome</keyword>
<reference evidence="1 2" key="1">
    <citation type="submission" date="2017-07" db="EMBL/GenBank/DDBJ databases">
        <title>The genome sequence of Paludifilum halophilum highlights mechanisms for microbial adaptation to high salt environemnts.</title>
        <authorList>
            <person name="Belbahri L."/>
        </authorList>
    </citation>
    <scope>NUCLEOTIDE SEQUENCE [LARGE SCALE GENOMIC DNA]</scope>
    <source>
        <strain evidence="1 2">DSM 102817</strain>
    </source>
</reference>
<dbReference type="EMBL" id="NOWF01000003">
    <property type="protein sequence ID" value="OYD08315.1"/>
    <property type="molecule type" value="Genomic_DNA"/>
</dbReference>
<dbReference type="AlphaFoldDB" id="A0A235B9P9"/>
<comment type="caution">
    <text evidence="1">The sequence shown here is derived from an EMBL/GenBank/DDBJ whole genome shotgun (WGS) entry which is preliminary data.</text>
</comment>
<protein>
    <submittedName>
        <fullName evidence="1">Uncharacterized protein</fullName>
    </submittedName>
</protein>
<evidence type="ECO:0000313" key="2">
    <source>
        <dbReference type="Proteomes" id="UP000215459"/>
    </source>
</evidence>